<evidence type="ECO:0000256" key="1">
    <source>
        <dbReference type="SAM" id="MobiDB-lite"/>
    </source>
</evidence>
<evidence type="ECO:0000256" key="2">
    <source>
        <dbReference type="SAM" id="Phobius"/>
    </source>
</evidence>
<comment type="caution">
    <text evidence="3">The sequence shown here is derived from an EMBL/GenBank/DDBJ whole genome shotgun (WGS) entry which is preliminary data.</text>
</comment>
<accession>A0ABV9PSQ4</accession>
<dbReference type="EMBL" id="JBHSHP010000021">
    <property type="protein sequence ID" value="MFC4754748.1"/>
    <property type="molecule type" value="Genomic_DNA"/>
</dbReference>
<protein>
    <submittedName>
        <fullName evidence="3">LmeA family phospholipid-binding protein</fullName>
    </submittedName>
</protein>
<keyword evidence="2" id="KW-0812">Transmembrane</keyword>
<feature type="region of interest" description="Disordered" evidence="1">
    <location>
        <begin position="1"/>
        <end position="37"/>
    </location>
</feature>
<dbReference type="RefSeq" id="WP_344993925.1">
    <property type="nucleotide sequence ID" value="NZ_BAABCD010000022.1"/>
</dbReference>
<dbReference type="Pfam" id="PF11209">
    <property type="entry name" value="LmeA"/>
    <property type="match status" value="1"/>
</dbReference>
<organism evidence="3 4">
    <name type="scientific">Dietzia aurantiaca</name>
    <dbReference type="NCBI Taxonomy" id="983873"/>
    <lineage>
        <taxon>Bacteria</taxon>
        <taxon>Bacillati</taxon>
        <taxon>Actinomycetota</taxon>
        <taxon>Actinomycetes</taxon>
        <taxon>Mycobacteriales</taxon>
        <taxon>Dietziaceae</taxon>
        <taxon>Dietzia</taxon>
    </lineage>
</organism>
<dbReference type="Proteomes" id="UP001595836">
    <property type="component" value="Unassembled WGS sequence"/>
</dbReference>
<dbReference type="InterPro" id="IPR021373">
    <property type="entry name" value="DUF2993"/>
</dbReference>
<sequence>MQPPNDTQRLPAHDRPGVQHADTQQFPAASSSSGSGRRRGPIIALIAGIAVVLVVVGLVGLELGLRNSIKQQMSEEVTAALGSPAEVELGARPVLLSYVSGTLGSVRITTDGSPAAGAAGPAPAIDIRAEGVSSEGDVTHVDSLTGTAFVSDEAMTAAAADGQGTGDSLLGGLIQVQDVTSDPAAGALRVSISGLAEAVVTPRLTGGNLELAPEQASIFGFTLPAELLGGTISMMDSALADLPEGVELTGVHVVDGGMTVDLAGTDVTLESTP</sequence>
<gene>
    <name evidence="3" type="ORF">ACFO7U_08145</name>
</gene>
<evidence type="ECO:0000313" key="4">
    <source>
        <dbReference type="Proteomes" id="UP001595836"/>
    </source>
</evidence>
<keyword evidence="2" id="KW-0472">Membrane</keyword>
<proteinExistence type="predicted"/>
<keyword evidence="4" id="KW-1185">Reference proteome</keyword>
<reference evidence="4" key="1">
    <citation type="journal article" date="2019" name="Int. J. Syst. Evol. Microbiol.">
        <title>The Global Catalogue of Microorganisms (GCM) 10K type strain sequencing project: providing services to taxonomists for standard genome sequencing and annotation.</title>
        <authorList>
            <consortium name="The Broad Institute Genomics Platform"/>
            <consortium name="The Broad Institute Genome Sequencing Center for Infectious Disease"/>
            <person name="Wu L."/>
            <person name="Ma J."/>
        </authorList>
    </citation>
    <scope>NUCLEOTIDE SEQUENCE [LARGE SCALE GENOMIC DNA]</scope>
    <source>
        <strain evidence="4">JCM 11882</strain>
    </source>
</reference>
<name>A0ABV9PSQ4_9ACTN</name>
<feature type="transmembrane region" description="Helical" evidence="2">
    <location>
        <begin position="42"/>
        <end position="65"/>
    </location>
</feature>
<keyword evidence="2" id="KW-1133">Transmembrane helix</keyword>
<evidence type="ECO:0000313" key="3">
    <source>
        <dbReference type="EMBL" id="MFC4754748.1"/>
    </source>
</evidence>